<proteinExistence type="predicted"/>
<accession>A0A2R4T6L0</accession>
<feature type="region of interest" description="Disordered" evidence="6">
    <location>
        <begin position="270"/>
        <end position="291"/>
    </location>
</feature>
<reference evidence="8 9" key="1">
    <citation type="submission" date="2018-01" db="EMBL/GenBank/DDBJ databases">
        <title>Complete genome sequence of Streptomyces lunaelactis MM109T, a Ferroverdin A producer isolated from cave moonmilk deposits.</title>
        <authorList>
            <person name="Naome A."/>
            <person name="Martinet L."/>
            <person name="Maciejewska M."/>
            <person name="Anderssen S."/>
            <person name="Adam D."/>
            <person name="Tenconi E."/>
            <person name="Deflandre B."/>
            <person name="Arguelles-Arias A."/>
            <person name="Calusinska M."/>
            <person name="Copieters W."/>
            <person name="Karim L."/>
            <person name="Hanikenne M."/>
            <person name="Baurain D."/>
            <person name="van Wezel G."/>
            <person name="Smargiasso N."/>
            <person name="de Pauw E."/>
            <person name="Delfosse P."/>
            <person name="Rigali S."/>
        </authorList>
    </citation>
    <scope>NUCLEOTIDE SEQUENCE [LARGE SCALE GENOMIC DNA]</scope>
    <source>
        <strain evidence="8 9">MM109</strain>
    </source>
</reference>
<evidence type="ECO:0000313" key="8">
    <source>
        <dbReference type="EMBL" id="AVZ74785.1"/>
    </source>
</evidence>
<evidence type="ECO:0000256" key="4">
    <source>
        <dbReference type="ARBA" id="ARBA00022989"/>
    </source>
</evidence>
<feature type="transmembrane region" description="Helical" evidence="7">
    <location>
        <begin position="34"/>
        <end position="57"/>
    </location>
</feature>
<evidence type="ECO:0000256" key="3">
    <source>
        <dbReference type="ARBA" id="ARBA00022692"/>
    </source>
</evidence>
<dbReference type="EMBL" id="CP026304">
    <property type="protein sequence ID" value="AVZ74785.1"/>
    <property type="molecule type" value="Genomic_DNA"/>
</dbReference>
<dbReference type="GO" id="GO:0005886">
    <property type="term" value="C:plasma membrane"/>
    <property type="evidence" value="ECO:0007669"/>
    <property type="project" value="UniProtKB-SubCell"/>
</dbReference>
<feature type="transmembrane region" description="Helical" evidence="7">
    <location>
        <begin position="137"/>
        <end position="156"/>
    </location>
</feature>
<feature type="transmembrane region" description="Helical" evidence="7">
    <location>
        <begin position="162"/>
        <end position="181"/>
    </location>
</feature>
<name>A0A2R4T6L0_9ACTN</name>
<dbReference type="Proteomes" id="UP000244201">
    <property type="component" value="Chromosome"/>
</dbReference>
<evidence type="ECO:0000313" key="9">
    <source>
        <dbReference type="Proteomes" id="UP000244201"/>
    </source>
</evidence>
<evidence type="ECO:0000256" key="1">
    <source>
        <dbReference type="ARBA" id="ARBA00004651"/>
    </source>
</evidence>
<feature type="transmembrane region" description="Helical" evidence="7">
    <location>
        <begin position="238"/>
        <end position="260"/>
    </location>
</feature>
<dbReference type="AlphaFoldDB" id="A0A2R4T6L0"/>
<dbReference type="PANTHER" id="PTHR30213:SF0">
    <property type="entry name" value="UPF0761 MEMBRANE PROTEIN YIHY"/>
    <property type="match status" value="1"/>
</dbReference>
<feature type="transmembrane region" description="Helical" evidence="7">
    <location>
        <begin position="97"/>
        <end position="117"/>
    </location>
</feature>
<feature type="transmembrane region" description="Helical" evidence="7">
    <location>
        <begin position="193"/>
        <end position="218"/>
    </location>
</feature>
<comment type="subcellular location">
    <subcellularLocation>
        <location evidence="1">Cell membrane</location>
        <topology evidence="1">Multi-pass membrane protein</topology>
    </subcellularLocation>
</comment>
<evidence type="ECO:0000256" key="5">
    <source>
        <dbReference type="ARBA" id="ARBA00023136"/>
    </source>
</evidence>
<sequence length="291" mass="31124">MGARLGRRLADTHSRFPVITRLISRLRSVNILDAATRLAAQTFLTAIPLLFVVASFAPSGMRNQLVSSVRTVFGLTGDADAQLEQILQSHPGTAGQTIGTVGALMVLISATACSRALQRLFRRAWALPSGGAGLAVWRWLAWIVAWLAVVLVQGPLHDGFGAGLWLGVPVTAITLTALWWWTQHLLLAGRVHWLPLLPGAFLTAAALTVLSVSARIYMPHALNRSLQEYGSVGSVFTMLSWLIVVCAAIAVSITVGAVLAQEPWLARHLGPPAPHGRTEAVEADSSPRHPA</sequence>
<evidence type="ECO:0000256" key="7">
    <source>
        <dbReference type="SAM" id="Phobius"/>
    </source>
</evidence>
<dbReference type="Pfam" id="PF03631">
    <property type="entry name" value="Virul_fac_BrkB"/>
    <property type="match status" value="1"/>
</dbReference>
<dbReference type="KEGG" id="slk:SLUN_24035"/>
<evidence type="ECO:0000256" key="6">
    <source>
        <dbReference type="SAM" id="MobiDB-lite"/>
    </source>
</evidence>
<dbReference type="PANTHER" id="PTHR30213">
    <property type="entry name" value="INNER MEMBRANE PROTEIN YHJD"/>
    <property type="match status" value="1"/>
</dbReference>
<keyword evidence="9" id="KW-1185">Reference proteome</keyword>
<protein>
    <submittedName>
        <fullName evidence="8">Uncharacterized protein</fullName>
    </submittedName>
</protein>
<organism evidence="8 9">
    <name type="scientific">Streptomyces lunaelactis</name>
    <dbReference type="NCBI Taxonomy" id="1535768"/>
    <lineage>
        <taxon>Bacteria</taxon>
        <taxon>Bacillati</taxon>
        <taxon>Actinomycetota</taxon>
        <taxon>Actinomycetes</taxon>
        <taxon>Kitasatosporales</taxon>
        <taxon>Streptomycetaceae</taxon>
        <taxon>Streptomyces</taxon>
    </lineage>
</organism>
<evidence type="ECO:0000256" key="2">
    <source>
        <dbReference type="ARBA" id="ARBA00022475"/>
    </source>
</evidence>
<dbReference type="OrthoDB" id="3772792at2"/>
<keyword evidence="4 7" id="KW-1133">Transmembrane helix</keyword>
<gene>
    <name evidence="8" type="ORF">SLUN_24035</name>
</gene>
<keyword evidence="2" id="KW-1003">Cell membrane</keyword>
<keyword evidence="5 7" id="KW-0472">Membrane</keyword>
<keyword evidence="3 7" id="KW-0812">Transmembrane</keyword>
<dbReference type="InterPro" id="IPR017039">
    <property type="entry name" value="Virul_fac_BrkB"/>
</dbReference>